<sequence>MEIPASIFREYDIRGVVGRDLTPARVEAIGRAIGSEARAQGLSRLAVARDGRLSGPELVQALRNGLRATGCAVLDVGMVPTPALYFAIHHLHADGGVMLTGSHNPPNYNGFKMVLGGRTLHGAAIQQIQARIRADDFWAGPVGDVENEEILPAYVQRIVGDVHLARRLRIGMDCGSGVTGVVAPELFRALGCEVHGLFTEVDGHFPHHHPDPSEEKNLQDLIRLVEEQGLDLGLAFDGDGDRLGVVAPGGEIIWADRQMILFAQDVLSRVPGAPIIFDVKCSHFLPEAIRAAGGVPLMWKTGHSLIKAKMAELAAPLAGEMSGHIFFQERWYGFDDGLYAGARLLEILSKRTEAPGAVLRALPKGFSTPELRVELAEGEHFALMDQIRAGAAQRFTDATLITLDGVRVELADAWGLVRASNTQPVLVLRFEGDSAAALAAVQERFRELLQAVKPGVTLPF</sequence>
<evidence type="ECO:0000256" key="3">
    <source>
        <dbReference type="ARBA" id="ARBA00022553"/>
    </source>
</evidence>
<dbReference type="InterPro" id="IPR005846">
    <property type="entry name" value="A-D-PHexomutase_a/b/a-III"/>
</dbReference>
<proteinExistence type="inferred from homology"/>
<evidence type="ECO:0000256" key="2">
    <source>
        <dbReference type="ARBA" id="ARBA00010231"/>
    </source>
</evidence>
<dbReference type="GO" id="GO:0016868">
    <property type="term" value="F:intramolecular phosphotransferase activity"/>
    <property type="evidence" value="ECO:0007669"/>
    <property type="project" value="InterPro"/>
</dbReference>
<dbReference type="PRINTS" id="PR00509">
    <property type="entry name" value="PGMPMM"/>
</dbReference>
<keyword evidence="3" id="KW-0597">Phosphoprotein</keyword>
<dbReference type="InterPro" id="IPR005841">
    <property type="entry name" value="Alpha-D-phosphohexomutase_SF"/>
</dbReference>
<evidence type="ECO:0000256" key="4">
    <source>
        <dbReference type="ARBA" id="ARBA00022723"/>
    </source>
</evidence>
<dbReference type="Pfam" id="PF02878">
    <property type="entry name" value="PGM_PMM_I"/>
    <property type="match status" value="1"/>
</dbReference>
<dbReference type="AlphaFoldDB" id="A0A3M8RH67"/>
<dbReference type="Pfam" id="PF02879">
    <property type="entry name" value="PGM_PMM_II"/>
    <property type="match status" value="1"/>
</dbReference>
<dbReference type="Pfam" id="PF02880">
    <property type="entry name" value="PGM_PMM_III"/>
    <property type="match status" value="1"/>
</dbReference>
<dbReference type="InterPro" id="IPR005845">
    <property type="entry name" value="A-D-PHexomutase_a/b/a-II"/>
</dbReference>
<dbReference type="InterPro" id="IPR016066">
    <property type="entry name" value="A-D-PHexomutase_CS"/>
</dbReference>
<dbReference type="InterPro" id="IPR005843">
    <property type="entry name" value="A-D-PHexomutase_C"/>
</dbReference>
<dbReference type="SUPFAM" id="SSF55957">
    <property type="entry name" value="Phosphoglucomutase, C-terminal domain"/>
    <property type="match status" value="1"/>
</dbReference>
<evidence type="ECO:0000259" key="11">
    <source>
        <dbReference type="Pfam" id="PF02880"/>
    </source>
</evidence>
<keyword evidence="5 7" id="KW-0460">Magnesium</keyword>
<evidence type="ECO:0000256" key="7">
    <source>
        <dbReference type="RuleBase" id="RU004326"/>
    </source>
</evidence>
<gene>
    <name evidence="12" type="ORF">EC580_03880</name>
</gene>
<reference evidence="12" key="1">
    <citation type="submission" date="2018-10" db="EMBL/GenBank/DDBJ databases">
        <title>Acidithiobacillus sulfuriphilus sp. nov.: an extremely acidophilic sulfur-oxidizing chemolithotroph isolated from a neutral pH environment.</title>
        <authorList>
            <person name="Falagan C."/>
            <person name="Moya-Beltran A."/>
            <person name="Quatrini R."/>
            <person name="Johnson D.B."/>
        </authorList>
    </citation>
    <scope>NUCLEOTIDE SEQUENCE [LARGE SCALE GENOMIC DNA]</scope>
    <source>
        <strain evidence="12">CJ-2</strain>
    </source>
</reference>
<evidence type="ECO:0000256" key="6">
    <source>
        <dbReference type="ARBA" id="ARBA00023235"/>
    </source>
</evidence>
<dbReference type="InterPro" id="IPR005844">
    <property type="entry name" value="A-D-PHexomutase_a/b/a-I"/>
</dbReference>
<keyword evidence="6" id="KW-0413">Isomerase</keyword>
<dbReference type="GO" id="GO:0005975">
    <property type="term" value="P:carbohydrate metabolic process"/>
    <property type="evidence" value="ECO:0007669"/>
    <property type="project" value="InterPro"/>
</dbReference>
<keyword evidence="4 7" id="KW-0479">Metal-binding</keyword>
<dbReference type="PANTHER" id="PTHR43771:SF2">
    <property type="entry name" value="PHOSPHOMANNOMUTASE_PHOSPHOGLUCOMUTASE"/>
    <property type="match status" value="1"/>
</dbReference>
<comment type="caution">
    <text evidence="12">The sequence shown here is derived from an EMBL/GenBank/DDBJ whole genome shotgun (WGS) entry which is preliminary data.</text>
</comment>
<accession>A0A3M8RH67</accession>
<dbReference type="Pfam" id="PF00408">
    <property type="entry name" value="PGM_PMM_IV"/>
    <property type="match status" value="1"/>
</dbReference>
<dbReference type="PROSITE" id="PS00710">
    <property type="entry name" value="PGM_PMM"/>
    <property type="match status" value="1"/>
</dbReference>
<dbReference type="SUPFAM" id="SSF53738">
    <property type="entry name" value="Phosphoglucomutase, first 3 domains"/>
    <property type="match status" value="3"/>
</dbReference>
<dbReference type="InterPro" id="IPR016055">
    <property type="entry name" value="A-D-PHexomutase_a/b/a-I/II/III"/>
</dbReference>
<evidence type="ECO:0000259" key="9">
    <source>
        <dbReference type="Pfam" id="PF02878"/>
    </source>
</evidence>
<evidence type="ECO:0000259" key="8">
    <source>
        <dbReference type="Pfam" id="PF00408"/>
    </source>
</evidence>
<feature type="domain" description="Alpha-D-phosphohexomutase alpha/beta/alpha" evidence="10">
    <location>
        <begin position="153"/>
        <end position="248"/>
    </location>
</feature>
<evidence type="ECO:0000256" key="5">
    <source>
        <dbReference type="ARBA" id="ARBA00022842"/>
    </source>
</evidence>
<dbReference type="Gene3D" id="3.40.120.10">
    <property type="entry name" value="Alpha-D-Glucose-1,6-Bisphosphate, subunit A, domain 3"/>
    <property type="match status" value="3"/>
</dbReference>
<dbReference type="InterPro" id="IPR036900">
    <property type="entry name" value="A-D-PHexomutase_C_sf"/>
</dbReference>
<feature type="domain" description="Alpha-D-phosphohexomutase C-terminal" evidence="8">
    <location>
        <begin position="370"/>
        <end position="447"/>
    </location>
</feature>
<dbReference type="CDD" id="cd03089">
    <property type="entry name" value="PMM_PGM"/>
    <property type="match status" value="1"/>
</dbReference>
<dbReference type="OrthoDB" id="5287836at2"/>
<evidence type="ECO:0000256" key="1">
    <source>
        <dbReference type="ARBA" id="ARBA00001946"/>
    </source>
</evidence>
<dbReference type="RefSeq" id="WP_123102366.1">
    <property type="nucleotide sequence ID" value="NZ_CP127527.1"/>
</dbReference>
<feature type="domain" description="Alpha-D-phosphohexomutase alpha/beta/alpha" evidence="9">
    <location>
        <begin position="7"/>
        <end position="136"/>
    </location>
</feature>
<evidence type="ECO:0000259" key="10">
    <source>
        <dbReference type="Pfam" id="PF02879"/>
    </source>
</evidence>
<dbReference type="GO" id="GO:0000287">
    <property type="term" value="F:magnesium ion binding"/>
    <property type="evidence" value="ECO:0007669"/>
    <property type="project" value="InterPro"/>
</dbReference>
<organism evidence="12">
    <name type="scientific">Acidithiobacillus sulfuriphilus</name>
    <dbReference type="NCBI Taxonomy" id="1867749"/>
    <lineage>
        <taxon>Bacteria</taxon>
        <taxon>Pseudomonadati</taxon>
        <taxon>Pseudomonadota</taxon>
        <taxon>Acidithiobacillia</taxon>
        <taxon>Acidithiobacillales</taxon>
        <taxon>Acidithiobacillaceae</taxon>
        <taxon>Acidithiobacillus</taxon>
    </lineage>
</organism>
<dbReference type="EMBL" id="RIZI01000131">
    <property type="protein sequence ID" value="RNF67695.1"/>
    <property type="molecule type" value="Genomic_DNA"/>
</dbReference>
<comment type="similarity">
    <text evidence="2 7">Belongs to the phosphohexose mutase family.</text>
</comment>
<evidence type="ECO:0000313" key="12">
    <source>
        <dbReference type="EMBL" id="RNF67695.1"/>
    </source>
</evidence>
<comment type="cofactor">
    <cofactor evidence="1">
        <name>Mg(2+)</name>
        <dbReference type="ChEBI" id="CHEBI:18420"/>
    </cofactor>
</comment>
<protein>
    <submittedName>
        <fullName evidence="12">Phosphomannomutase/phosphoglucomutase</fullName>
    </submittedName>
</protein>
<feature type="domain" description="Alpha-D-phosphohexomutase alpha/beta/alpha" evidence="11">
    <location>
        <begin position="256"/>
        <end position="363"/>
    </location>
</feature>
<name>A0A3M8RH67_9PROT</name>
<dbReference type="Gene3D" id="3.30.310.50">
    <property type="entry name" value="Alpha-D-phosphohexomutase, C-terminal domain"/>
    <property type="match status" value="1"/>
</dbReference>
<dbReference type="PANTHER" id="PTHR43771">
    <property type="entry name" value="PHOSPHOMANNOMUTASE"/>
    <property type="match status" value="1"/>
</dbReference>